<evidence type="ECO:0000313" key="1">
    <source>
        <dbReference type="EMBL" id="KAH6940093.1"/>
    </source>
</evidence>
<evidence type="ECO:0000313" key="2">
    <source>
        <dbReference type="Proteomes" id="UP000821845"/>
    </source>
</evidence>
<protein>
    <submittedName>
        <fullName evidence="1">Uncharacterized protein</fullName>
    </submittedName>
</protein>
<reference evidence="1" key="1">
    <citation type="submission" date="2020-05" db="EMBL/GenBank/DDBJ databases">
        <title>Large-scale comparative analyses of tick genomes elucidate their genetic diversity and vector capacities.</title>
        <authorList>
            <person name="Jia N."/>
            <person name="Wang J."/>
            <person name="Shi W."/>
            <person name="Du L."/>
            <person name="Sun Y."/>
            <person name="Zhan W."/>
            <person name="Jiang J."/>
            <person name="Wang Q."/>
            <person name="Zhang B."/>
            <person name="Ji P."/>
            <person name="Sakyi L.B."/>
            <person name="Cui X."/>
            <person name="Yuan T."/>
            <person name="Jiang B."/>
            <person name="Yang W."/>
            <person name="Lam T.T.-Y."/>
            <person name="Chang Q."/>
            <person name="Ding S."/>
            <person name="Wang X."/>
            <person name="Zhu J."/>
            <person name="Ruan X."/>
            <person name="Zhao L."/>
            <person name="Wei J."/>
            <person name="Que T."/>
            <person name="Du C."/>
            <person name="Cheng J."/>
            <person name="Dai P."/>
            <person name="Han X."/>
            <person name="Huang E."/>
            <person name="Gao Y."/>
            <person name="Liu J."/>
            <person name="Shao H."/>
            <person name="Ye R."/>
            <person name="Li L."/>
            <person name="Wei W."/>
            <person name="Wang X."/>
            <person name="Wang C."/>
            <person name="Yang T."/>
            <person name="Huo Q."/>
            <person name="Li W."/>
            <person name="Guo W."/>
            <person name="Chen H."/>
            <person name="Zhou L."/>
            <person name="Ni X."/>
            <person name="Tian J."/>
            <person name="Zhou Y."/>
            <person name="Sheng Y."/>
            <person name="Liu T."/>
            <person name="Pan Y."/>
            <person name="Xia L."/>
            <person name="Li J."/>
            <person name="Zhao F."/>
            <person name="Cao W."/>
        </authorList>
    </citation>
    <scope>NUCLEOTIDE SEQUENCE</scope>
    <source>
        <strain evidence="1">Hyas-2018</strain>
    </source>
</reference>
<dbReference type="Proteomes" id="UP000821845">
    <property type="component" value="Chromosome 2"/>
</dbReference>
<accession>A0ACB7SYY6</accession>
<proteinExistence type="predicted"/>
<name>A0ACB7SYY6_HYAAI</name>
<keyword evidence="2" id="KW-1185">Reference proteome</keyword>
<sequence length="307" mass="34148">MIRFLAVSLFVLFSSVPVWCDTSTPSCETKACTDECALHHGYPINFTVVGTCENDTCRCAFYSYCEEKACADVCLKDYGHKKNMTSLCKGRMCYCYWQKQCVQPECAPLCEERHPDKEMIDVFCKNDVCVCKWREVEFSMCDISARMHCLADKRSKIEQTVTGKHANAMRFSNSIAAATACPTLFRFIISFETRAPNLRQTVQKGDAASVRVVRGKPGKQRRNARVAAASVSTVRTRLIRATQAANVSDTEPSDESYVARSGATRTLKPGATPVGGLEVEMEHPLRGSRAIFVDVESREVKKKAATS</sequence>
<dbReference type="EMBL" id="CM023482">
    <property type="protein sequence ID" value="KAH6940093.1"/>
    <property type="molecule type" value="Genomic_DNA"/>
</dbReference>
<comment type="caution">
    <text evidence="1">The sequence shown here is derived from an EMBL/GenBank/DDBJ whole genome shotgun (WGS) entry which is preliminary data.</text>
</comment>
<gene>
    <name evidence="1" type="ORF">HPB50_024713</name>
</gene>
<organism evidence="1 2">
    <name type="scientific">Hyalomma asiaticum</name>
    <name type="common">Tick</name>
    <dbReference type="NCBI Taxonomy" id="266040"/>
    <lineage>
        <taxon>Eukaryota</taxon>
        <taxon>Metazoa</taxon>
        <taxon>Ecdysozoa</taxon>
        <taxon>Arthropoda</taxon>
        <taxon>Chelicerata</taxon>
        <taxon>Arachnida</taxon>
        <taxon>Acari</taxon>
        <taxon>Parasitiformes</taxon>
        <taxon>Ixodida</taxon>
        <taxon>Ixodoidea</taxon>
        <taxon>Ixodidae</taxon>
        <taxon>Hyalomminae</taxon>
        <taxon>Hyalomma</taxon>
    </lineage>
</organism>